<keyword evidence="3" id="KW-1185">Reference proteome</keyword>
<feature type="compositionally biased region" description="Polar residues" evidence="1">
    <location>
        <begin position="1"/>
        <end position="21"/>
    </location>
</feature>
<feature type="region of interest" description="Disordered" evidence="1">
    <location>
        <begin position="1"/>
        <end position="112"/>
    </location>
</feature>
<dbReference type="OrthoDB" id="5429993at2759"/>
<feature type="compositionally biased region" description="Polar residues" evidence="1">
    <location>
        <begin position="92"/>
        <end position="108"/>
    </location>
</feature>
<feature type="compositionally biased region" description="Polar residues" evidence="1">
    <location>
        <begin position="35"/>
        <end position="46"/>
    </location>
</feature>
<dbReference type="EMBL" id="ML986578">
    <property type="protein sequence ID" value="KAF2271088.1"/>
    <property type="molecule type" value="Genomic_DNA"/>
</dbReference>
<dbReference type="AlphaFoldDB" id="A0A9P4TRX3"/>
<feature type="compositionally biased region" description="Basic and acidic residues" evidence="1">
    <location>
        <begin position="262"/>
        <end position="274"/>
    </location>
</feature>
<feature type="compositionally biased region" description="Polar residues" evidence="1">
    <location>
        <begin position="177"/>
        <end position="190"/>
    </location>
</feature>
<evidence type="ECO:0000313" key="2">
    <source>
        <dbReference type="EMBL" id="KAF2271088.1"/>
    </source>
</evidence>
<proteinExistence type="predicted"/>
<evidence type="ECO:0000313" key="3">
    <source>
        <dbReference type="Proteomes" id="UP000800093"/>
    </source>
</evidence>
<sequence>MPIPSLNSSLNPRSRPSTRGKNASGALRLQFPDGSETNTIPPQSRDMNPPSALGAPSIPLSRQSNADQTKRRSFLPQRGDVSALTRKIGPGTATSNQNRSDSTNSIATDASIPLESADTNALKTRLRPKSIHNTSASVKHAFERINLRTESLHPTDAEVEVATSRVSGLGPSHSLRKPSTSAQLEQSINARSHLRTKSTSTARSIQQDVAEPRSRLDRPKSLYATTSFSLKNTGSTSANAVSRDASGSVRHTALKRSVSIKARPEEPKKEEPKKPRPAFSTLQQHFTPRKVGKAPTSTFLHPPASDVSPNCLSPDIAKLQAELLQLHFLLESSVEVSSQWELSAKRILHRRFDEVASLHDALRENERQSQEQKNVYALREWNSVGSSFGLVDHIRILSGPLHELPSLLNPGGRFVRLADEFDLWINRIEDAWIARKGDPRQQGCGEFAKGLGDFWREETAALTRKLTIFSRDMDRLTDPAGGSSVECIVATCKQLLGLVLDALHEMQMIEAAVVSREREYVELRLKAIAGDFRQDVDEINQGKAAWQV</sequence>
<feature type="compositionally biased region" description="Basic and acidic residues" evidence="1">
    <location>
        <begin position="210"/>
        <end position="220"/>
    </location>
</feature>
<comment type="caution">
    <text evidence="2">The sequence shown here is derived from an EMBL/GenBank/DDBJ whole genome shotgun (WGS) entry which is preliminary data.</text>
</comment>
<feature type="region of interest" description="Disordered" evidence="1">
    <location>
        <begin position="164"/>
        <end position="295"/>
    </location>
</feature>
<protein>
    <submittedName>
        <fullName evidence="2">Uncharacterized protein</fullName>
    </submittedName>
</protein>
<dbReference type="Proteomes" id="UP000800093">
    <property type="component" value="Unassembled WGS sequence"/>
</dbReference>
<reference evidence="3" key="1">
    <citation type="journal article" date="2020" name="Stud. Mycol.">
        <title>101 Dothideomycetes genomes: A test case for predicting lifestyles and emergence of pathogens.</title>
        <authorList>
            <person name="Haridas S."/>
            <person name="Albert R."/>
            <person name="Binder M."/>
            <person name="Bloem J."/>
            <person name="LaButti K."/>
            <person name="Salamov A."/>
            <person name="Andreopoulos B."/>
            <person name="Baker S."/>
            <person name="Barry K."/>
            <person name="Bills G."/>
            <person name="Bluhm B."/>
            <person name="Cannon C."/>
            <person name="Castanera R."/>
            <person name="Culley D."/>
            <person name="Daum C."/>
            <person name="Ezra D."/>
            <person name="Gonzalez J."/>
            <person name="Henrissat B."/>
            <person name="Kuo A."/>
            <person name="Liang C."/>
            <person name="Lipzen A."/>
            <person name="Lutzoni F."/>
            <person name="Magnuson J."/>
            <person name="Mondo S."/>
            <person name="Nolan M."/>
            <person name="Ohm R."/>
            <person name="Pangilinan J."/>
            <person name="Park H.-J."/>
            <person name="Ramirez L."/>
            <person name="Alfaro M."/>
            <person name="Sun H."/>
            <person name="Tritt A."/>
            <person name="Yoshinaga Y."/>
            <person name="Zwiers L.-H."/>
            <person name="Turgeon B."/>
            <person name="Goodwin S."/>
            <person name="Spatafora J."/>
            <person name="Crous P."/>
            <person name="Grigoriev I."/>
        </authorList>
    </citation>
    <scope>NUCLEOTIDE SEQUENCE [LARGE SCALE GENOMIC DNA]</scope>
    <source>
        <strain evidence="3">CBS 304.66</strain>
    </source>
</reference>
<organism evidence="2 3">
    <name type="scientific">Lojkania enalia</name>
    <dbReference type="NCBI Taxonomy" id="147567"/>
    <lineage>
        <taxon>Eukaryota</taxon>
        <taxon>Fungi</taxon>
        <taxon>Dikarya</taxon>
        <taxon>Ascomycota</taxon>
        <taxon>Pezizomycotina</taxon>
        <taxon>Dothideomycetes</taxon>
        <taxon>Pleosporomycetidae</taxon>
        <taxon>Pleosporales</taxon>
        <taxon>Pleosporales incertae sedis</taxon>
        <taxon>Lojkania</taxon>
    </lineage>
</organism>
<accession>A0A9P4TRX3</accession>
<feature type="compositionally biased region" description="Polar residues" evidence="1">
    <location>
        <begin position="223"/>
        <end position="240"/>
    </location>
</feature>
<name>A0A9P4TRX3_9PLEO</name>
<gene>
    <name evidence="2" type="ORF">CC78DRAFT_573466</name>
</gene>
<evidence type="ECO:0000256" key="1">
    <source>
        <dbReference type="SAM" id="MobiDB-lite"/>
    </source>
</evidence>
<feature type="compositionally biased region" description="Polar residues" evidence="1">
    <location>
        <begin position="197"/>
        <end position="207"/>
    </location>
</feature>